<dbReference type="PROSITE" id="PS50158">
    <property type="entry name" value="ZF_CCHC"/>
    <property type="match status" value="5"/>
</dbReference>
<keyword evidence="6" id="KW-0863">Zinc-finger</keyword>
<evidence type="ECO:0000256" key="6">
    <source>
        <dbReference type="PROSITE-ProRule" id="PRU00047"/>
    </source>
</evidence>
<evidence type="ECO:0000256" key="1">
    <source>
        <dbReference type="ARBA" id="ARBA00004496"/>
    </source>
</evidence>
<dbReference type="InterPro" id="IPR036875">
    <property type="entry name" value="Znf_CCHC_sf"/>
</dbReference>
<dbReference type="Pfam" id="PF01922">
    <property type="entry name" value="SRP19"/>
    <property type="match status" value="1"/>
</dbReference>
<dbReference type="InterPro" id="IPR002778">
    <property type="entry name" value="Signal_recog_particle_SRP19"/>
</dbReference>
<evidence type="ECO:0000259" key="8">
    <source>
        <dbReference type="PROSITE" id="PS50158"/>
    </source>
</evidence>
<gene>
    <name evidence="9" type="primary">SEC65</name>
    <name evidence="9" type="ORF">MCUN1_000341</name>
</gene>
<evidence type="ECO:0000313" key="10">
    <source>
        <dbReference type="Proteomes" id="UP001219933"/>
    </source>
</evidence>
<dbReference type="GO" id="GO:0008312">
    <property type="term" value="F:7S RNA binding"/>
    <property type="evidence" value="ECO:0007669"/>
    <property type="project" value="InterPro"/>
</dbReference>
<dbReference type="InterPro" id="IPR001878">
    <property type="entry name" value="Znf_CCHC"/>
</dbReference>
<evidence type="ECO:0000256" key="2">
    <source>
        <dbReference type="ARBA" id="ARBA00022490"/>
    </source>
</evidence>
<dbReference type="EMBL" id="CP119877">
    <property type="protein sequence ID" value="WFD33528.1"/>
    <property type="molecule type" value="Genomic_DNA"/>
</dbReference>
<dbReference type="SMART" id="SM00343">
    <property type="entry name" value="ZnF_C2HC"/>
    <property type="match status" value="5"/>
</dbReference>
<protein>
    <submittedName>
        <fullName evidence="9">Signal recognition particle subunit</fullName>
    </submittedName>
</protein>
<name>A0AAF0EN10_9BASI</name>
<accession>A0AAF0EN10</accession>
<dbReference type="Gene3D" id="3.30.56.30">
    <property type="entry name" value="Signal recognition particle, SRP19-like subunit"/>
    <property type="match status" value="1"/>
</dbReference>
<dbReference type="GO" id="GO:0006397">
    <property type="term" value="P:mRNA processing"/>
    <property type="evidence" value="ECO:0007669"/>
    <property type="project" value="UniProtKB-KW"/>
</dbReference>
<dbReference type="PANTHER" id="PTHR17453:SF0">
    <property type="entry name" value="SIGNAL RECOGNITION PARTICLE 19 KDA PROTEIN"/>
    <property type="match status" value="1"/>
</dbReference>
<feature type="region of interest" description="Disordered" evidence="7">
    <location>
        <begin position="216"/>
        <end position="259"/>
    </location>
</feature>
<feature type="domain" description="CCHC-type" evidence="8">
    <location>
        <begin position="339"/>
        <end position="352"/>
    </location>
</feature>
<feature type="compositionally biased region" description="Low complexity" evidence="7">
    <location>
        <begin position="219"/>
        <end position="229"/>
    </location>
</feature>
<dbReference type="SUPFAM" id="SSF69695">
    <property type="entry name" value="SRP19"/>
    <property type="match status" value="1"/>
</dbReference>
<keyword evidence="4" id="KW-0733">Signal recognition particle</keyword>
<keyword evidence="3" id="KW-0507">mRNA processing</keyword>
<comment type="subcellular location">
    <subcellularLocation>
        <location evidence="1">Cytoplasm</location>
    </subcellularLocation>
</comment>
<dbReference type="Proteomes" id="UP001219933">
    <property type="component" value="Chromosome 1"/>
</dbReference>
<dbReference type="SUPFAM" id="SSF57756">
    <property type="entry name" value="Retrovirus zinc finger-like domains"/>
    <property type="match status" value="3"/>
</dbReference>
<evidence type="ECO:0000256" key="3">
    <source>
        <dbReference type="ARBA" id="ARBA00022664"/>
    </source>
</evidence>
<feature type="domain" description="CCHC-type" evidence="8">
    <location>
        <begin position="286"/>
        <end position="301"/>
    </location>
</feature>
<feature type="domain" description="CCHC-type" evidence="8">
    <location>
        <begin position="390"/>
        <end position="405"/>
    </location>
</feature>
<keyword evidence="2" id="KW-0963">Cytoplasm</keyword>
<keyword evidence="6" id="KW-0862">Zinc</keyword>
<reference evidence="9" key="1">
    <citation type="submission" date="2023-03" db="EMBL/GenBank/DDBJ databases">
        <title>Mating type loci evolution in Malassezia.</title>
        <authorList>
            <person name="Coelho M.A."/>
        </authorList>
    </citation>
    <scope>NUCLEOTIDE SEQUENCE</scope>
    <source>
        <strain evidence="9">CBS 11721</strain>
    </source>
</reference>
<organism evidence="9 10">
    <name type="scientific">Malassezia cuniculi</name>
    <dbReference type="NCBI Taxonomy" id="948313"/>
    <lineage>
        <taxon>Eukaryota</taxon>
        <taxon>Fungi</taxon>
        <taxon>Dikarya</taxon>
        <taxon>Basidiomycota</taxon>
        <taxon>Ustilaginomycotina</taxon>
        <taxon>Malasseziomycetes</taxon>
        <taxon>Malasseziales</taxon>
        <taxon>Malasseziaceae</taxon>
        <taxon>Malassezia</taxon>
    </lineage>
</organism>
<dbReference type="Gene3D" id="4.10.60.10">
    <property type="entry name" value="Zinc finger, CCHC-type"/>
    <property type="match status" value="4"/>
</dbReference>
<evidence type="ECO:0000256" key="5">
    <source>
        <dbReference type="ARBA" id="ARBA00023274"/>
    </source>
</evidence>
<evidence type="ECO:0000256" key="7">
    <source>
        <dbReference type="SAM" id="MobiDB-lite"/>
    </source>
</evidence>
<keyword evidence="10" id="KW-1185">Reference proteome</keyword>
<proteinExistence type="predicted"/>
<dbReference type="Pfam" id="PF00098">
    <property type="entry name" value="zf-CCHC"/>
    <property type="match status" value="5"/>
</dbReference>
<feature type="domain" description="CCHC-type" evidence="8">
    <location>
        <begin position="368"/>
        <end position="384"/>
    </location>
</feature>
<sequence>MAFNDDTDFELPDAAGKDQMALLEEMMAQMQGERAGATVQAPQLAGAGAGAKGAPTPDSSWITLYPIYIDARRRYRKGARRVPCEKAVRCPQSLHMANAAKYLGFDVAHEPRNTHPQDWENPGRVKVRFYDASGKPVNGQVPTRRALCVRIGELLQVKLGGVPPAAPAGLHGRAAVRARARRAMRDIPPEVLPPHSPALAGGLLNMDISKAMGGEALQGMGPLGSMLGSMGLGGDDDEEQPEEQPAPRPQPALGRRQRKRVVRIAPAVSQGHVSSACTNATVPKTCYRCNETGHVSRDCPQGGAPTGGSECYRCGQSGHIARMCPRAGGFPAPRGGRGCFNCGGYGHISRDCASAPGALNAQSDARTKCYNCGHHGHISRECPRPPQRSCYNCGSGDHLAAACPRASP</sequence>
<dbReference type="GO" id="GO:0005786">
    <property type="term" value="C:signal recognition particle, endoplasmic reticulum targeting"/>
    <property type="evidence" value="ECO:0007669"/>
    <property type="project" value="UniProtKB-KW"/>
</dbReference>
<dbReference type="GO" id="GO:0008270">
    <property type="term" value="F:zinc ion binding"/>
    <property type="evidence" value="ECO:0007669"/>
    <property type="project" value="UniProtKB-KW"/>
</dbReference>
<dbReference type="InterPro" id="IPR036521">
    <property type="entry name" value="SRP19-like_sf"/>
</dbReference>
<feature type="domain" description="CCHC-type" evidence="8">
    <location>
        <begin position="311"/>
        <end position="326"/>
    </location>
</feature>
<evidence type="ECO:0000313" key="9">
    <source>
        <dbReference type="EMBL" id="WFD33528.1"/>
    </source>
</evidence>
<dbReference type="AlphaFoldDB" id="A0AAF0EN10"/>
<evidence type="ECO:0000256" key="4">
    <source>
        <dbReference type="ARBA" id="ARBA00023135"/>
    </source>
</evidence>
<keyword evidence="6" id="KW-0479">Metal-binding</keyword>
<keyword evidence="5" id="KW-0687">Ribonucleoprotein</keyword>
<dbReference type="GO" id="GO:0006617">
    <property type="term" value="P:SRP-dependent cotranslational protein targeting to membrane, signal sequence recognition"/>
    <property type="evidence" value="ECO:0007669"/>
    <property type="project" value="TreeGrafter"/>
</dbReference>
<dbReference type="PANTHER" id="PTHR17453">
    <property type="entry name" value="SIGNAL RECOGNITION PARTICLE 19 KD PROTEIN"/>
    <property type="match status" value="1"/>
</dbReference>